<organism evidence="1">
    <name type="scientific">Anopheles darlingi</name>
    <name type="common">Mosquito</name>
    <dbReference type="NCBI Taxonomy" id="43151"/>
    <lineage>
        <taxon>Eukaryota</taxon>
        <taxon>Metazoa</taxon>
        <taxon>Ecdysozoa</taxon>
        <taxon>Arthropoda</taxon>
        <taxon>Hexapoda</taxon>
        <taxon>Insecta</taxon>
        <taxon>Pterygota</taxon>
        <taxon>Neoptera</taxon>
        <taxon>Endopterygota</taxon>
        <taxon>Diptera</taxon>
        <taxon>Nematocera</taxon>
        <taxon>Culicoidea</taxon>
        <taxon>Culicidae</taxon>
        <taxon>Anophelinae</taxon>
        <taxon>Anopheles</taxon>
    </lineage>
</organism>
<name>A0A2M4CX58_ANODA</name>
<sequence length="199" mass="21883">MSLSKITWCFFFSFSSNLRRNSSCLIRAICCRLLSRSISIAYISSFCLANSCAFRAASSAFCRASSSSRFFLASSACWFFSSRSLRCCSTRSLRSASFAWRAFSLFLFISSLACFLASRISCCCLAISILCSTPSAACRVNTFSSSNRRLTSTSVILMYSPSVAYGGGAGCRNVPTIAFAEKLKLSRPRSRGLNWSKYN</sequence>
<evidence type="ECO:0000313" key="1">
    <source>
        <dbReference type="EMBL" id="MBW69910.1"/>
    </source>
</evidence>
<dbReference type="EMBL" id="GGFL01005732">
    <property type="protein sequence ID" value="MBW69910.1"/>
    <property type="molecule type" value="Transcribed_RNA"/>
</dbReference>
<proteinExistence type="predicted"/>
<protein>
    <submittedName>
        <fullName evidence="1">Uncharacterized protein</fullName>
    </submittedName>
</protein>
<dbReference type="AlphaFoldDB" id="A0A2M4CX58"/>
<accession>A0A2M4CX58</accession>
<reference evidence="1" key="1">
    <citation type="submission" date="2018-01" db="EMBL/GenBank/DDBJ databases">
        <title>An insight into the sialome of Amazonian anophelines.</title>
        <authorList>
            <person name="Ribeiro J.M."/>
            <person name="Scarpassa V."/>
            <person name="Calvo E."/>
        </authorList>
    </citation>
    <scope>NUCLEOTIDE SEQUENCE</scope>
</reference>